<feature type="compositionally biased region" description="Basic and acidic residues" evidence="1">
    <location>
        <begin position="478"/>
        <end position="492"/>
    </location>
</feature>
<feature type="compositionally biased region" description="Polar residues" evidence="1">
    <location>
        <begin position="176"/>
        <end position="192"/>
    </location>
</feature>
<feature type="region of interest" description="Disordered" evidence="1">
    <location>
        <begin position="1"/>
        <end position="320"/>
    </location>
</feature>
<feature type="region of interest" description="Disordered" evidence="1">
    <location>
        <begin position="404"/>
        <end position="511"/>
    </location>
</feature>
<feature type="compositionally biased region" description="Low complexity" evidence="1">
    <location>
        <begin position="286"/>
        <end position="309"/>
    </location>
</feature>
<proteinExistence type="predicted"/>
<accession>A0AAN9V986</accession>
<feature type="compositionally biased region" description="Low complexity" evidence="1">
    <location>
        <begin position="52"/>
        <end position="74"/>
    </location>
</feature>
<dbReference type="Proteomes" id="UP001320420">
    <property type="component" value="Unassembled WGS sequence"/>
</dbReference>
<reference evidence="2 3" key="1">
    <citation type="submission" date="2024-02" db="EMBL/GenBank/DDBJ databases">
        <title>De novo assembly and annotation of 12 fungi associated with fruit tree decline syndrome in Ontario, Canada.</title>
        <authorList>
            <person name="Sulman M."/>
            <person name="Ellouze W."/>
            <person name="Ilyukhin E."/>
        </authorList>
    </citation>
    <scope>NUCLEOTIDE SEQUENCE [LARGE SCALE GENOMIC DNA]</scope>
    <source>
        <strain evidence="2 3">M11/M66-122</strain>
    </source>
</reference>
<name>A0AAN9V986_9PEZI</name>
<keyword evidence="3" id="KW-1185">Reference proteome</keyword>
<feature type="compositionally biased region" description="Gly residues" evidence="1">
    <location>
        <begin position="430"/>
        <end position="442"/>
    </location>
</feature>
<protein>
    <submittedName>
        <fullName evidence="2">Uncharacterized protein</fullName>
    </submittedName>
</protein>
<dbReference type="EMBL" id="JAKJXP020000010">
    <property type="protein sequence ID" value="KAK7755858.1"/>
    <property type="molecule type" value="Genomic_DNA"/>
</dbReference>
<feature type="compositionally biased region" description="Polar residues" evidence="1">
    <location>
        <begin position="98"/>
        <end position="146"/>
    </location>
</feature>
<feature type="compositionally biased region" description="Polar residues" evidence="1">
    <location>
        <begin position="204"/>
        <end position="240"/>
    </location>
</feature>
<evidence type="ECO:0000256" key="1">
    <source>
        <dbReference type="SAM" id="MobiDB-lite"/>
    </source>
</evidence>
<comment type="caution">
    <text evidence="2">The sequence shown here is derived from an EMBL/GenBank/DDBJ whole genome shotgun (WGS) entry which is preliminary data.</text>
</comment>
<gene>
    <name evidence="2" type="ORF">SLS62_002144</name>
</gene>
<dbReference type="AlphaFoldDB" id="A0AAN9V986"/>
<organism evidence="2 3">
    <name type="scientific">Diatrype stigma</name>
    <dbReference type="NCBI Taxonomy" id="117547"/>
    <lineage>
        <taxon>Eukaryota</taxon>
        <taxon>Fungi</taxon>
        <taxon>Dikarya</taxon>
        <taxon>Ascomycota</taxon>
        <taxon>Pezizomycotina</taxon>
        <taxon>Sordariomycetes</taxon>
        <taxon>Xylariomycetidae</taxon>
        <taxon>Xylariales</taxon>
        <taxon>Diatrypaceae</taxon>
        <taxon>Diatrype</taxon>
    </lineage>
</organism>
<sequence>MSRFSPAMAMTETTSPPSYPNGSPNGSSDRQERSGRRRPFSNWVKKLAGFKHTASSSSHNNNNTTSTTNNEAGGSSSGRNGHFRRDSHQKGLKKQRPSKNNNPYPQSGRVNTQPVTYSEPSLTTAQTGSRMSDPSLATESRISVRSSGEGGAPPTAGANSMTPTVSTDQEGGHSINAPSNMASSVAGTSRTANGGFESRKGGDSTFSSPAPSVRSLTTTLTTIQSMGPNGALTLNPNVGPSSHNHHHHNSNSNGNGNHHHHGGGSSSHHYGNGGSSNTQSIQFSQPFPTTASPASAIPAHLAPPQQQPQLGSAGHPTTYNQATANNLLTDNASILTLASSSKRRRRRSMDTDASVRALAPSSLWGGSRESLPLSVLSANINDGTGSVRIPGGVANAERTSIYSATGIGGPPTPNPLSGGDQRNSYYSSGAGAGGGGGGGGKDGASIRSGLLGHGRADSITGSVGGVNSPLASPLEVSENEREKQRRQQREQQDGEVSPVSDTGRPSKEASS</sequence>
<evidence type="ECO:0000313" key="2">
    <source>
        <dbReference type="EMBL" id="KAK7755858.1"/>
    </source>
</evidence>
<feature type="compositionally biased region" description="Polar residues" evidence="1">
    <location>
        <begin position="157"/>
        <end position="169"/>
    </location>
</feature>
<evidence type="ECO:0000313" key="3">
    <source>
        <dbReference type="Proteomes" id="UP001320420"/>
    </source>
</evidence>